<evidence type="ECO:0000256" key="6">
    <source>
        <dbReference type="ARBA" id="ARBA00023136"/>
    </source>
</evidence>
<feature type="transmembrane region" description="Helical" evidence="8">
    <location>
        <begin position="415"/>
        <end position="439"/>
    </location>
</feature>
<proteinExistence type="inferred from homology"/>
<dbReference type="Pfam" id="PF03062">
    <property type="entry name" value="MBOAT"/>
    <property type="match status" value="1"/>
</dbReference>
<dbReference type="InterPro" id="IPR028362">
    <property type="entry name" value="AlgI"/>
</dbReference>
<keyword evidence="5 8" id="KW-1133">Transmembrane helix</keyword>
<evidence type="ECO:0000256" key="2">
    <source>
        <dbReference type="ARBA" id="ARBA00010323"/>
    </source>
</evidence>
<dbReference type="PANTHER" id="PTHR13285:SF18">
    <property type="entry name" value="PROTEIN-CYSTEINE N-PALMITOYLTRANSFERASE RASP"/>
    <property type="match status" value="1"/>
</dbReference>
<evidence type="ECO:0000256" key="4">
    <source>
        <dbReference type="ARBA" id="ARBA00022692"/>
    </source>
</evidence>
<evidence type="ECO:0000256" key="7">
    <source>
        <dbReference type="PIRNR" id="PIRNR016636"/>
    </source>
</evidence>
<feature type="transmembrane region" description="Helical" evidence="8">
    <location>
        <begin position="149"/>
        <end position="167"/>
    </location>
</feature>
<keyword evidence="7" id="KW-0012">Acyltransferase</keyword>
<dbReference type="EMBL" id="MFPU01000006">
    <property type="protein sequence ID" value="OGH70535.1"/>
    <property type="molecule type" value="Genomic_DNA"/>
</dbReference>
<feature type="transmembrane region" description="Helical" evidence="8">
    <location>
        <begin position="113"/>
        <end position="129"/>
    </location>
</feature>
<evidence type="ECO:0000313" key="9">
    <source>
        <dbReference type="EMBL" id="OGH70535.1"/>
    </source>
</evidence>
<feature type="transmembrane region" description="Helical" evidence="8">
    <location>
        <begin position="223"/>
        <end position="241"/>
    </location>
</feature>
<dbReference type="GO" id="GO:0016746">
    <property type="term" value="F:acyltransferase activity"/>
    <property type="evidence" value="ECO:0007669"/>
    <property type="project" value="UniProtKB-KW"/>
</dbReference>
<comment type="similarity">
    <text evidence="2 7">Belongs to the membrane-bound acyltransferase family.</text>
</comment>
<accession>A0A1F6MFW4</accession>
<sequence>MLFNSLQFLIFFPTVTTLYFILPHRFRWFLLLIASCIFYMAFIPAYILILLVTIVVDYIAGILIEKSQGKKRKLYLLISIVANIGFLAFFKYYNFASTNLTELAQFLHWNYSVPVLSIILPIGLSFHTFQAMSYTIEVYRGKQVAERHFGIYALYVLFYPQLVAGPIERPQNLLHQFREEHSFDYRRVTDGLKLMLWGLFKKVVIADRAAVFVDTVFNSPGDFQGISFIIAAALFSFQIYCDFSGYSDIAIGAAQVMGFKLMDNFNRPYFSKSIAEFWKRWHISLSTWFKDYLYIPLGGNRVGKPRWYFNLFFVFLLSGLWHGANWTFLIWGALHGLFMVISAITAPARAHLVNFLTLERWPLFYKALRILFTFSLVSFAWIFFRAPTISSAWYIVSHLFSGLGDTFRHLGDAGYRAHTIFLDQSVLRVLITIGAILFMEGIHFLQRHGSIRHMFAAKPLVFRWAVYCLLLWSLFFFGKFGEKQFIYFVF</sequence>
<evidence type="ECO:0000256" key="3">
    <source>
        <dbReference type="ARBA" id="ARBA00022475"/>
    </source>
</evidence>
<evidence type="ECO:0000256" key="5">
    <source>
        <dbReference type="ARBA" id="ARBA00022989"/>
    </source>
</evidence>
<evidence type="ECO:0000313" key="10">
    <source>
        <dbReference type="Proteomes" id="UP000177953"/>
    </source>
</evidence>
<evidence type="ECO:0000256" key="8">
    <source>
        <dbReference type="SAM" id="Phobius"/>
    </source>
</evidence>
<gene>
    <name evidence="9" type="ORF">A2754_02115</name>
</gene>
<feature type="transmembrane region" description="Helical" evidence="8">
    <location>
        <begin position="307"/>
        <end position="324"/>
    </location>
</feature>
<feature type="transmembrane region" description="Helical" evidence="8">
    <location>
        <begin position="370"/>
        <end position="395"/>
    </location>
</feature>
<feature type="transmembrane region" description="Helical" evidence="8">
    <location>
        <begin position="5"/>
        <end position="22"/>
    </location>
</feature>
<keyword evidence="3 7" id="KW-1003">Cell membrane</keyword>
<protein>
    <submittedName>
        <fullName evidence="9">Alginate O-acetyltransferase</fullName>
    </submittedName>
</protein>
<dbReference type="GO" id="GO:0042121">
    <property type="term" value="P:alginic acid biosynthetic process"/>
    <property type="evidence" value="ECO:0007669"/>
    <property type="project" value="InterPro"/>
</dbReference>
<evidence type="ECO:0000256" key="1">
    <source>
        <dbReference type="ARBA" id="ARBA00004651"/>
    </source>
</evidence>
<dbReference type="GO" id="GO:0005886">
    <property type="term" value="C:plasma membrane"/>
    <property type="evidence" value="ECO:0007669"/>
    <property type="project" value="UniProtKB-SubCell"/>
</dbReference>
<comment type="subcellular location">
    <subcellularLocation>
        <location evidence="1">Cell membrane</location>
        <topology evidence="1">Multi-pass membrane protein</topology>
    </subcellularLocation>
</comment>
<comment type="caution">
    <text evidence="9">The sequence shown here is derived from an EMBL/GenBank/DDBJ whole genome shotgun (WGS) entry which is preliminary data.</text>
</comment>
<name>A0A1F6MFW4_9BACT</name>
<dbReference type="PIRSF" id="PIRSF016636">
    <property type="entry name" value="AlgI_DltB"/>
    <property type="match status" value="1"/>
</dbReference>
<dbReference type="InterPro" id="IPR024194">
    <property type="entry name" value="Ac/AlaTfrase_AlgI/DltB"/>
</dbReference>
<dbReference type="PANTHER" id="PTHR13285">
    <property type="entry name" value="ACYLTRANSFERASE"/>
    <property type="match status" value="1"/>
</dbReference>
<dbReference type="Proteomes" id="UP000177953">
    <property type="component" value="Unassembled WGS sequence"/>
</dbReference>
<dbReference type="InterPro" id="IPR051085">
    <property type="entry name" value="MB_O-acyltransferase"/>
</dbReference>
<dbReference type="PIRSF" id="PIRSF500217">
    <property type="entry name" value="AlgI"/>
    <property type="match status" value="1"/>
</dbReference>
<keyword evidence="6 7" id="KW-0472">Membrane</keyword>
<feature type="transmembrane region" description="Helical" evidence="8">
    <location>
        <begin position="28"/>
        <end position="53"/>
    </location>
</feature>
<reference evidence="9 10" key="1">
    <citation type="journal article" date="2016" name="Nat. Commun.">
        <title>Thousands of microbial genomes shed light on interconnected biogeochemical processes in an aquifer system.</title>
        <authorList>
            <person name="Anantharaman K."/>
            <person name="Brown C.T."/>
            <person name="Hug L.A."/>
            <person name="Sharon I."/>
            <person name="Castelle C.J."/>
            <person name="Probst A.J."/>
            <person name="Thomas B.C."/>
            <person name="Singh A."/>
            <person name="Wilkins M.J."/>
            <person name="Karaoz U."/>
            <person name="Brodie E.L."/>
            <person name="Williams K.H."/>
            <person name="Hubbard S.S."/>
            <person name="Banfield J.F."/>
        </authorList>
    </citation>
    <scope>NUCLEOTIDE SEQUENCE [LARGE SCALE GENOMIC DNA]</scope>
</reference>
<organism evidence="9 10">
    <name type="scientific">Candidatus Magasanikbacteria bacterium RIFCSPHIGHO2_01_FULL_47_8</name>
    <dbReference type="NCBI Taxonomy" id="1798673"/>
    <lineage>
        <taxon>Bacteria</taxon>
        <taxon>Candidatus Magasanikiibacteriota</taxon>
    </lineage>
</organism>
<keyword evidence="7 9" id="KW-0808">Transferase</keyword>
<feature type="transmembrane region" description="Helical" evidence="8">
    <location>
        <begin position="74"/>
        <end position="93"/>
    </location>
</feature>
<dbReference type="AlphaFoldDB" id="A0A1F6MFW4"/>
<feature type="transmembrane region" description="Helical" evidence="8">
    <location>
        <begin position="460"/>
        <end position="478"/>
    </location>
</feature>
<dbReference type="InterPro" id="IPR004299">
    <property type="entry name" value="MBOAT_fam"/>
</dbReference>
<keyword evidence="4 8" id="KW-0812">Transmembrane</keyword>